<dbReference type="SUPFAM" id="SSF56425">
    <property type="entry name" value="Succinate dehydrogenase/fumarate reductase flavoprotein, catalytic domain"/>
    <property type="match status" value="1"/>
</dbReference>
<dbReference type="Gene3D" id="3.90.700.10">
    <property type="entry name" value="Succinate dehydrogenase/fumarate reductase flavoprotein, catalytic domain"/>
    <property type="match status" value="1"/>
</dbReference>
<feature type="domain" description="Fumarate reductase/succinate dehydrogenase flavoprotein-like C-terminal" evidence="6">
    <location>
        <begin position="484"/>
        <end position="581"/>
    </location>
</feature>
<dbReference type="InterPro" id="IPR036188">
    <property type="entry name" value="FAD/NAD-bd_sf"/>
</dbReference>
<dbReference type="InterPro" id="IPR037099">
    <property type="entry name" value="Fum_R/Succ_DH_flav-like_C_sf"/>
</dbReference>
<dbReference type="InterPro" id="IPR003953">
    <property type="entry name" value="FAD-dep_OxRdtase_2_FAD-bd"/>
</dbReference>
<dbReference type="InterPro" id="IPR027477">
    <property type="entry name" value="Succ_DH/fumarate_Rdtase_cat_sf"/>
</dbReference>
<dbReference type="SUPFAM" id="SSF46977">
    <property type="entry name" value="Succinate dehydrogenase/fumarate reductase flavoprotein C-terminal domain"/>
    <property type="match status" value="1"/>
</dbReference>
<evidence type="ECO:0000256" key="4">
    <source>
        <dbReference type="ARBA" id="ARBA00023002"/>
    </source>
</evidence>
<evidence type="ECO:0000259" key="5">
    <source>
        <dbReference type="Pfam" id="PF00890"/>
    </source>
</evidence>
<dbReference type="Gene3D" id="3.50.50.60">
    <property type="entry name" value="FAD/NAD(P)-binding domain"/>
    <property type="match status" value="1"/>
</dbReference>
<dbReference type="EMBL" id="CAEZYX010000033">
    <property type="protein sequence ID" value="CAB4739903.1"/>
    <property type="molecule type" value="Genomic_DNA"/>
</dbReference>
<evidence type="ECO:0000313" key="10">
    <source>
        <dbReference type="EMBL" id="CAB5017177.1"/>
    </source>
</evidence>
<evidence type="ECO:0000256" key="2">
    <source>
        <dbReference type="ARBA" id="ARBA00022630"/>
    </source>
</evidence>
<reference evidence="11" key="1">
    <citation type="submission" date="2020-05" db="EMBL/GenBank/DDBJ databases">
        <authorList>
            <person name="Chiriac C."/>
            <person name="Salcher M."/>
            <person name="Ghai R."/>
            <person name="Kavagutti S V."/>
        </authorList>
    </citation>
    <scope>NUCLEOTIDE SEQUENCE</scope>
</reference>
<dbReference type="PRINTS" id="PR00368">
    <property type="entry name" value="FADPNR"/>
</dbReference>
<evidence type="ECO:0000256" key="1">
    <source>
        <dbReference type="ARBA" id="ARBA00001974"/>
    </source>
</evidence>
<feature type="domain" description="FAD-dependent oxidoreductase 2 FAD-binding" evidence="5">
    <location>
        <begin position="10"/>
        <end position="430"/>
    </location>
</feature>
<name>A0A6J7U6V0_9ZZZZ</name>
<dbReference type="InterPro" id="IPR030664">
    <property type="entry name" value="SdhA/FrdA/AprA"/>
</dbReference>
<evidence type="ECO:0000313" key="7">
    <source>
        <dbReference type="EMBL" id="CAB4739903.1"/>
    </source>
</evidence>
<dbReference type="PANTHER" id="PTHR11632:SF51">
    <property type="entry name" value="SUCCINATE DEHYDROGENASE [UBIQUINONE] FLAVOPROTEIN SUBUNIT, MITOCHONDRIAL"/>
    <property type="match status" value="1"/>
</dbReference>
<evidence type="ECO:0000259" key="6">
    <source>
        <dbReference type="Pfam" id="PF02910"/>
    </source>
</evidence>
<dbReference type="Pfam" id="PF02910">
    <property type="entry name" value="Succ_DH_flav_C"/>
    <property type="match status" value="1"/>
</dbReference>
<accession>A0A6J7U6V0</accession>
<dbReference type="EMBL" id="CAFAAT010000061">
    <property type="protein sequence ID" value="CAB4806441.1"/>
    <property type="molecule type" value="Genomic_DNA"/>
</dbReference>
<evidence type="ECO:0000313" key="9">
    <source>
        <dbReference type="EMBL" id="CAB4975017.1"/>
    </source>
</evidence>
<gene>
    <name evidence="7" type="ORF">UFOPK2802_00482</name>
    <name evidence="8" type="ORF">UFOPK3083_00649</name>
    <name evidence="9" type="ORF">UFOPK3948_00416</name>
    <name evidence="10" type="ORF">UFOPK4113_00618</name>
    <name evidence="11" type="ORF">UFOPK4355_00400</name>
</gene>
<dbReference type="GO" id="GO:0016491">
    <property type="term" value="F:oxidoreductase activity"/>
    <property type="evidence" value="ECO:0007669"/>
    <property type="project" value="UniProtKB-KW"/>
</dbReference>
<evidence type="ECO:0000313" key="8">
    <source>
        <dbReference type="EMBL" id="CAB4806441.1"/>
    </source>
</evidence>
<dbReference type="NCBIfam" id="NF005866">
    <property type="entry name" value="PRK07803.1"/>
    <property type="match status" value="1"/>
</dbReference>
<evidence type="ECO:0000313" key="11">
    <source>
        <dbReference type="EMBL" id="CAB5061959.1"/>
    </source>
</evidence>
<organism evidence="11">
    <name type="scientific">freshwater metagenome</name>
    <dbReference type="NCBI Taxonomy" id="449393"/>
    <lineage>
        <taxon>unclassified sequences</taxon>
        <taxon>metagenomes</taxon>
        <taxon>ecological metagenomes</taxon>
    </lineage>
</organism>
<dbReference type="EMBL" id="CAFBPL010000065">
    <property type="protein sequence ID" value="CAB5017177.1"/>
    <property type="molecule type" value="Genomic_DNA"/>
</dbReference>
<dbReference type="SUPFAM" id="SSF51905">
    <property type="entry name" value="FAD/NAD(P)-binding domain"/>
    <property type="match status" value="1"/>
</dbReference>
<dbReference type="Pfam" id="PF00890">
    <property type="entry name" value="FAD_binding_2"/>
    <property type="match status" value="1"/>
</dbReference>
<keyword evidence="2" id="KW-0285">Flavoprotein</keyword>
<protein>
    <submittedName>
        <fullName evidence="11">Unannotated protein</fullName>
    </submittedName>
</protein>
<dbReference type="PANTHER" id="PTHR11632">
    <property type="entry name" value="SUCCINATE DEHYDROGENASE 2 FLAVOPROTEIN SUBUNIT"/>
    <property type="match status" value="1"/>
</dbReference>
<proteinExistence type="predicted"/>
<dbReference type="AlphaFoldDB" id="A0A6J7U6V0"/>
<evidence type="ECO:0000256" key="3">
    <source>
        <dbReference type="ARBA" id="ARBA00022827"/>
    </source>
</evidence>
<comment type="cofactor">
    <cofactor evidence="1">
        <name>FAD</name>
        <dbReference type="ChEBI" id="CHEBI:57692"/>
    </cofactor>
</comment>
<dbReference type="PIRSF" id="PIRSF000171">
    <property type="entry name" value="SDHA_APRA_LASPO"/>
    <property type="match status" value="1"/>
</dbReference>
<dbReference type="Gene3D" id="1.20.58.100">
    <property type="entry name" value="Fumarate reductase/succinate dehydrogenase flavoprotein-like, C-terminal domain"/>
    <property type="match status" value="1"/>
</dbReference>
<dbReference type="EMBL" id="CAFBQT010000032">
    <property type="protein sequence ID" value="CAB5061959.1"/>
    <property type="molecule type" value="Genomic_DNA"/>
</dbReference>
<dbReference type="FunFam" id="3.90.700.10:FF:000005">
    <property type="entry name" value="Succinate dehydrogenase flavoprotein subunit"/>
    <property type="match status" value="1"/>
</dbReference>
<keyword evidence="3" id="KW-0274">FAD</keyword>
<sequence>MANLERYKYDVVVIGAGGAGLRAAVEAREAGLKVAIICKSLFGKAHTVMAEGGAAASMGNVNSGDNWMVHFRDTMRGGKFLNHYRMAELHAKESPDRIWELETWGALFDRTKEGKISQRNFGGHEFPRLAHVGDRTGLELIRTMQQKIVALQQKDGRDYGDMESHIKVFAELTITEIIKENGKVAGVYGYWRENGEEVLFEAPAVIIATGGVGKTFKITSNSWEGTGDGHALALKAGANLVDMEFLQFHPTGMVWPPSVRGILVTESVRGEGGILTNNLGERFMFKYIPDVFKDKYADNEAEADRWYIDQDNNRRPPELLPRDEVARAINSEVKAGRGSEHGGVFLDVSKRISAEIIKKRLPSMWHQFYELAGVDITKEAMEVGPTCHYVMGGVEVEPDTAAAVGVPGLFAAGEVAGGMHGSNRLGGNSLSDLLVFGRRAGMGASEYVKKSGANPVSESSIKAAAEKIEAPFSRSGGENSYSLHAELQEVTHNLVGIIRTGEELKNAIEKIAGIRKRSANVSVSGGRKFNPGFHLAFDLDNMLLVAESTAKSAIKREESRGGHTRDDFPGMNSKWRQVNHISSFDGNKVNVREQALPAIPKELFDLFDVHELEKYMTTEEIAKGGSK</sequence>
<dbReference type="InterPro" id="IPR015939">
    <property type="entry name" value="Fum_Rdtase/Succ_DH_flav-like_C"/>
</dbReference>
<dbReference type="EMBL" id="CAFBOI010000028">
    <property type="protein sequence ID" value="CAB4975017.1"/>
    <property type="molecule type" value="Genomic_DNA"/>
</dbReference>
<dbReference type="FunFam" id="3.50.50.60:FF:000026">
    <property type="entry name" value="Succinate dehydrogenase flavoprotein subunit"/>
    <property type="match status" value="1"/>
</dbReference>
<keyword evidence="4" id="KW-0560">Oxidoreductase</keyword>